<evidence type="ECO:0000256" key="1">
    <source>
        <dbReference type="SAM" id="Phobius"/>
    </source>
</evidence>
<evidence type="ECO:0000313" key="3">
    <source>
        <dbReference type="Proteomes" id="UP000219546"/>
    </source>
</evidence>
<gene>
    <name evidence="2" type="ORF">SAMN05877753_1204</name>
</gene>
<dbReference type="Proteomes" id="UP000219546">
    <property type="component" value="Unassembled WGS sequence"/>
</dbReference>
<protein>
    <submittedName>
        <fullName evidence="2">Uncharacterized protein</fullName>
    </submittedName>
</protein>
<dbReference type="RefSeq" id="WP_179714403.1">
    <property type="nucleotide sequence ID" value="NZ_JBEPMQ010000025.1"/>
</dbReference>
<evidence type="ECO:0000313" key="2">
    <source>
        <dbReference type="EMBL" id="SNX75858.1"/>
    </source>
</evidence>
<accession>A0A285D9C2</accession>
<organism evidence="2 3">
    <name type="scientific">Bacillus oleivorans</name>
    <dbReference type="NCBI Taxonomy" id="1448271"/>
    <lineage>
        <taxon>Bacteria</taxon>
        <taxon>Bacillati</taxon>
        <taxon>Bacillota</taxon>
        <taxon>Bacilli</taxon>
        <taxon>Bacillales</taxon>
        <taxon>Bacillaceae</taxon>
        <taxon>Bacillus</taxon>
    </lineage>
</organism>
<dbReference type="AlphaFoldDB" id="A0A285D9C2"/>
<keyword evidence="1" id="KW-0812">Transmembrane</keyword>
<keyword evidence="1" id="KW-1133">Transmembrane helix</keyword>
<feature type="transmembrane region" description="Helical" evidence="1">
    <location>
        <begin position="28"/>
        <end position="46"/>
    </location>
</feature>
<sequence>MELILTVCILGFVINIFGMAVAIKRKEIGFFLFACAVLFIATYEEIKTIQELVK</sequence>
<dbReference type="EMBL" id="OAOP01000020">
    <property type="protein sequence ID" value="SNX75858.1"/>
    <property type="molecule type" value="Genomic_DNA"/>
</dbReference>
<keyword evidence="3" id="KW-1185">Reference proteome</keyword>
<keyword evidence="1" id="KW-0472">Membrane</keyword>
<proteinExistence type="predicted"/>
<name>A0A285D9C2_9BACI</name>
<reference evidence="2 3" key="1">
    <citation type="submission" date="2017-08" db="EMBL/GenBank/DDBJ databases">
        <authorList>
            <person name="de Groot N.N."/>
        </authorList>
    </citation>
    <scope>NUCLEOTIDE SEQUENCE [LARGE SCALE GENOMIC DNA]</scope>
    <source>
        <strain evidence="2 3">JC228</strain>
    </source>
</reference>